<dbReference type="AlphaFoldDB" id="L1MN95"/>
<dbReference type="EMBL" id="AMEM01000005">
    <property type="protein sequence ID" value="EKX92386.1"/>
    <property type="molecule type" value="Genomic_DNA"/>
</dbReference>
<feature type="transmembrane region" description="Helical" evidence="8">
    <location>
        <begin position="225"/>
        <end position="250"/>
    </location>
</feature>
<dbReference type="InterPro" id="IPR004776">
    <property type="entry name" value="Mem_transp_PIN-like"/>
</dbReference>
<dbReference type="Proteomes" id="UP000010445">
    <property type="component" value="Unassembled WGS sequence"/>
</dbReference>
<evidence type="ECO:0000313" key="9">
    <source>
        <dbReference type="EMBL" id="EKX92386.1"/>
    </source>
</evidence>
<evidence type="ECO:0000256" key="8">
    <source>
        <dbReference type="SAM" id="Phobius"/>
    </source>
</evidence>
<feature type="transmembrane region" description="Helical" evidence="8">
    <location>
        <begin position="159"/>
        <end position="183"/>
    </location>
</feature>
<reference evidence="9 10" key="1">
    <citation type="submission" date="2012-05" db="EMBL/GenBank/DDBJ databases">
        <authorList>
            <person name="Weinstock G."/>
            <person name="Sodergren E."/>
            <person name="Lobos E.A."/>
            <person name="Fulton L."/>
            <person name="Fulton R."/>
            <person name="Courtney L."/>
            <person name="Fronick C."/>
            <person name="O'Laughlin M."/>
            <person name="Godfrey J."/>
            <person name="Wilson R.M."/>
            <person name="Miner T."/>
            <person name="Farmer C."/>
            <person name="Delehaunty K."/>
            <person name="Cordes M."/>
            <person name="Minx P."/>
            <person name="Tomlinson C."/>
            <person name="Chen J."/>
            <person name="Wollam A."/>
            <person name="Pepin K.H."/>
            <person name="Bhonagiri V."/>
            <person name="Zhang X."/>
            <person name="Suruliraj S."/>
            <person name="Warren W."/>
            <person name="Mitreva M."/>
            <person name="Mardis E.R."/>
            <person name="Wilson R.K."/>
        </authorList>
    </citation>
    <scope>NUCLEOTIDE SEQUENCE [LARGE SCALE GENOMIC DNA]</scope>
    <source>
        <strain evidence="9 10">F0235</strain>
    </source>
</reference>
<feature type="transmembrane region" description="Helical" evidence="8">
    <location>
        <begin position="95"/>
        <end position="118"/>
    </location>
</feature>
<evidence type="ECO:0000256" key="2">
    <source>
        <dbReference type="ARBA" id="ARBA00010145"/>
    </source>
</evidence>
<comment type="caution">
    <text evidence="9">The sequence shown here is derived from an EMBL/GenBank/DDBJ whole genome shotgun (WGS) entry which is preliminary data.</text>
</comment>
<keyword evidence="6 8" id="KW-1133">Transmembrane helix</keyword>
<sequence>MTGVIIGFAIIFSIVLVGYILAKTGIIASGSERLVLNRIAFYSATPALVFMVVSKADVETLLSPVVAVAALSALATAGVYVAVSRIFFRHDAATTCIAAASSAYVNSNNIGLPVGMYVLGNGSYVAPILLFQMALFTPIILAILAAATGDGNRHKVAHIIRGSLLSPMVLGALVGMVVSLLHVNLPDAVLRPLEILGGASIPMILISFGASLHSSRVLDTPEQRVGVLTASVLKVLGMPAFAVAIGAFVFHLDGELLYVAAILAALPTAQNIYNYAATYQKGTVIARDTVLVTTFAALPAMLLISLMFGR</sequence>
<accession>L1MN95</accession>
<evidence type="ECO:0000256" key="5">
    <source>
        <dbReference type="ARBA" id="ARBA00022692"/>
    </source>
</evidence>
<dbReference type="eggNOG" id="COG0679">
    <property type="taxonomic scope" value="Bacteria"/>
</dbReference>
<feature type="transmembrane region" description="Helical" evidence="8">
    <location>
        <begin position="65"/>
        <end position="83"/>
    </location>
</feature>
<keyword evidence="5 8" id="KW-0812">Transmembrane</keyword>
<dbReference type="Gene3D" id="1.20.1530.20">
    <property type="match status" value="1"/>
</dbReference>
<dbReference type="Pfam" id="PF03547">
    <property type="entry name" value="Mem_trans"/>
    <property type="match status" value="1"/>
</dbReference>
<evidence type="ECO:0000313" key="10">
    <source>
        <dbReference type="Proteomes" id="UP000010445"/>
    </source>
</evidence>
<feature type="transmembrane region" description="Helical" evidence="8">
    <location>
        <begin position="6"/>
        <end position="22"/>
    </location>
</feature>
<protein>
    <submittedName>
        <fullName evidence="9">Transporter, auxin efflux carrier family protein</fullName>
    </submittedName>
</protein>
<evidence type="ECO:0000256" key="4">
    <source>
        <dbReference type="ARBA" id="ARBA00022475"/>
    </source>
</evidence>
<organism evidence="9 10">
    <name type="scientific">Corynebacterium durum F0235</name>
    <dbReference type="NCBI Taxonomy" id="1035195"/>
    <lineage>
        <taxon>Bacteria</taxon>
        <taxon>Bacillati</taxon>
        <taxon>Actinomycetota</taxon>
        <taxon>Actinomycetes</taxon>
        <taxon>Mycobacteriales</taxon>
        <taxon>Corynebacteriaceae</taxon>
        <taxon>Corynebacterium</taxon>
    </lineage>
</organism>
<feature type="transmembrane region" description="Helical" evidence="8">
    <location>
        <begin position="289"/>
        <end position="308"/>
    </location>
</feature>
<dbReference type="OrthoDB" id="5405318at2"/>
<keyword evidence="10" id="KW-1185">Reference proteome</keyword>
<feature type="transmembrane region" description="Helical" evidence="8">
    <location>
        <begin position="34"/>
        <end position="53"/>
    </location>
</feature>
<dbReference type="PANTHER" id="PTHR36838:SF3">
    <property type="entry name" value="TRANSPORTER AUXIN EFFLUX CARRIER EC FAMILY"/>
    <property type="match status" value="1"/>
</dbReference>
<feature type="transmembrane region" description="Helical" evidence="8">
    <location>
        <begin position="256"/>
        <end position="277"/>
    </location>
</feature>
<evidence type="ECO:0000256" key="7">
    <source>
        <dbReference type="ARBA" id="ARBA00023136"/>
    </source>
</evidence>
<dbReference type="STRING" id="1035195.HMPREF9997_00051"/>
<keyword evidence="7 8" id="KW-0472">Membrane</keyword>
<feature type="transmembrane region" description="Helical" evidence="8">
    <location>
        <begin position="195"/>
        <end position="213"/>
    </location>
</feature>
<name>L1MN95_9CORY</name>
<dbReference type="PANTHER" id="PTHR36838">
    <property type="entry name" value="AUXIN EFFLUX CARRIER FAMILY PROTEIN"/>
    <property type="match status" value="1"/>
</dbReference>
<comment type="similarity">
    <text evidence="2">Belongs to the auxin efflux carrier (TC 2.A.69) family.</text>
</comment>
<evidence type="ECO:0000256" key="1">
    <source>
        <dbReference type="ARBA" id="ARBA00004651"/>
    </source>
</evidence>
<dbReference type="InterPro" id="IPR038770">
    <property type="entry name" value="Na+/solute_symporter_sf"/>
</dbReference>
<keyword evidence="3" id="KW-0813">Transport</keyword>
<dbReference type="PATRIC" id="fig|1035195.3.peg.44"/>
<feature type="transmembrane region" description="Helical" evidence="8">
    <location>
        <begin position="124"/>
        <end position="147"/>
    </location>
</feature>
<keyword evidence="4" id="KW-1003">Cell membrane</keyword>
<dbReference type="GO" id="GO:0005886">
    <property type="term" value="C:plasma membrane"/>
    <property type="evidence" value="ECO:0007669"/>
    <property type="project" value="UniProtKB-SubCell"/>
</dbReference>
<dbReference type="HOGENOM" id="CLU_056175_2_2_11"/>
<evidence type="ECO:0000256" key="6">
    <source>
        <dbReference type="ARBA" id="ARBA00022989"/>
    </source>
</evidence>
<comment type="subcellular location">
    <subcellularLocation>
        <location evidence="1">Cell membrane</location>
        <topology evidence="1">Multi-pass membrane protein</topology>
    </subcellularLocation>
</comment>
<gene>
    <name evidence="9" type="ORF">HMPREF9997_00051</name>
</gene>
<dbReference type="RefSeq" id="WP_006061749.1">
    <property type="nucleotide sequence ID" value="NZ_KB290821.1"/>
</dbReference>
<dbReference type="GO" id="GO:0055085">
    <property type="term" value="P:transmembrane transport"/>
    <property type="evidence" value="ECO:0007669"/>
    <property type="project" value="InterPro"/>
</dbReference>
<proteinExistence type="inferred from homology"/>
<evidence type="ECO:0000256" key="3">
    <source>
        <dbReference type="ARBA" id="ARBA00022448"/>
    </source>
</evidence>